<accession>A0AAC9NJA0</accession>
<dbReference type="AlphaFoldDB" id="A0AAC9NJA0"/>
<gene>
    <name evidence="1" type="ORF">AOC25_09390</name>
</gene>
<evidence type="ECO:0000313" key="2">
    <source>
        <dbReference type="Proteomes" id="UP000182060"/>
    </source>
</evidence>
<reference evidence="1" key="1">
    <citation type="journal article" date="2017" name="Appl. Environ. Microbiol.">
        <title>Microdiversification of a pelagic Polynucleobacter species is mainly driven by acquisition of genomic islands from a partially interspecific gene pool.</title>
        <authorList>
            <person name="Hoetzinger M."/>
            <person name="Hahn M.W."/>
            <person name="Jezberova J."/>
            <person name="Schmidt J."/>
            <person name="Koll U."/>
        </authorList>
    </citation>
    <scope>NUCLEOTIDE SEQUENCE</scope>
    <source>
        <strain evidence="1">MWH-RechtKol4</strain>
    </source>
</reference>
<organism evidence="1 2">
    <name type="scientific">Polynucleobacter asymbioticus</name>
    <dbReference type="NCBI Taxonomy" id="576611"/>
    <lineage>
        <taxon>Bacteria</taxon>
        <taxon>Pseudomonadati</taxon>
        <taxon>Pseudomonadota</taxon>
        <taxon>Betaproteobacteria</taxon>
        <taxon>Burkholderiales</taxon>
        <taxon>Burkholderiaceae</taxon>
        <taxon>Polynucleobacter</taxon>
    </lineage>
</organism>
<evidence type="ECO:0000313" key="1">
    <source>
        <dbReference type="EMBL" id="APC01814.1"/>
    </source>
</evidence>
<dbReference type="Proteomes" id="UP000182060">
    <property type="component" value="Chromosome"/>
</dbReference>
<sequence length="62" mass="6720">MVIFHLKKTVIMMVGFAVCGSAITAARVIAKKLSENNGWVVVVIKSLVPEAILLILQQQMAP</sequence>
<proteinExistence type="predicted"/>
<protein>
    <submittedName>
        <fullName evidence="1">Uncharacterized protein</fullName>
    </submittedName>
</protein>
<dbReference type="EMBL" id="CP015017">
    <property type="protein sequence ID" value="APC01814.1"/>
    <property type="molecule type" value="Genomic_DNA"/>
</dbReference>
<name>A0AAC9NJA0_9BURK</name>